<dbReference type="InterPro" id="IPR000835">
    <property type="entry name" value="HTH_MarR-typ"/>
</dbReference>
<evidence type="ECO:0000259" key="4">
    <source>
        <dbReference type="SMART" id="SM00418"/>
    </source>
</evidence>
<evidence type="ECO:0000256" key="2">
    <source>
        <dbReference type="ARBA" id="ARBA00023125"/>
    </source>
</evidence>
<evidence type="ECO:0000256" key="3">
    <source>
        <dbReference type="ARBA" id="ARBA00023163"/>
    </source>
</evidence>
<organism evidence="5 6">
    <name type="scientific">Actinoallomurus acaciae</name>
    <dbReference type="NCBI Taxonomy" id="502577"/>
    <lineage>
        <taxon>Bacteria</taxon>
        <taxon>Bacillati</taxon>
        <taxon>Actinomycetota</taxon>
        <taxon>Actinomycetes</taxon>
        <taxon>Streptosporangiales</taxon>
        <taxon>Thermomonosporaceae</taxon>
        <taxon>Actinoallomurus</taxon>
    </lineage>
</organism>
<dbReference type="EMBL" id="JBHLZP010000037">
    <property type="protein sequence ID" value="MFB9832080.1"/>
    <property type="molecule type" value="Genomic_DNA"/>
</dbReference>
<dbReference type="Pfam" id="PF12802">
    <property type="entry name" value="MarR_2"/>
    <property type="match status" value="1"/>
</dbReference>
<protein>
    <submittedName>
        <fullName evidence="5">ArsR/SmtB family transcription factor</fullName>
    </submittedName>
</protein>
<dbReference type="SMART" id="SM00418">
    <property type="entry name" value="HTH_ARSR"/>
    <property type="match status" value="1"/>
</dbReference>
<reference evidence="5 6" key="1">
    <citation type="submission" date="2024-09" db="EMBL/GenBank/DDBJ databases">
        <authorList>
            <person name="Sun Q."/>
            <person name="Mori K."/>
        </authorList>
    </citation>
    <scope>NUCLEOTIDE SEQUENCE [LARGE SCALE GENOMIC DNA]</scope>
    <source>
        <strain evidence="5 6">TBRC 0563</strain>
    </source>
</reference>
<keyword evidence="1" id="KW-0805">Transcription regulation</keyword>
<dbReference type="Gene3D" id="1.10.10.10">
    <property type="entry name" value="Winged helix-like DNA-binding domain superfamily/Winged helix DNA-binding domain"/>
    <property type="match status" value="1"/>
</dbReference>
<dbReference type="RefSeq" id="WP_378197445.1">
    <property type="nucleotide sequence ID" value="NZ_JBHLZP010000037.1"/>
</dbReference>
<feature type="domain" description="HTH arsR-type" evidence="4">
    <location>
        <begin position="107"/>
        <end position="182"/>
    </location>
</feature>
<dbReference type="PANTHER" id="PTHR43132">
    <property type="entry name" value="ARSENICAL RESISTANCE OPERON REPRESSOR ARSR-RELATED"/>
    <property type="match status" value="1"/>
</dbReference>
<dbReference type="SUPFAM" id="SSF46785">
    <property type="entry name" value="Winged helix' DNA-binding domain"/>
    <property type="match status" value="1"/>
</dbReference>
<dbReference type="InterPro" id="IPR036390">
    <property type="entry name" value="WH_DNA-bd_sf"/>
</dbReference>
<dbReference type="PANTHER" id="PTHR43132:SF6">
    <property type="entry name" value="HTH-TYPE TRANSCRIPTIONAL REPRESSOR CZRA"/>
    <property type="match status" value="1"/>
</dbReference>
<dbReference type="CDD" id="cd00090">
    <property type="entry name" value="HTH_ARSR"/>
    <property type="match status" value="1"/>
</dbReference>
<dbReference type="InterPro" id="IPR036388">
    <property type="entry name" value="WH-like_DNA-bd_sf"/>
</dbReference>
<keyword evidence="3" id="KW-0804">Transcription</keyword>
<evidence type="ECO:0000313" key="5">
    <source>
        <dbReference type="EMBL" id="MFB9832080.1"/>
    </source>
</evidence>
<dbReference type="InterPro" id="IPR051011">
    <property type="entry name" value="Metal_resp_trans_reg"/>
</dbReference>
<sequence>RPAWRDARPLLDREVARVGVAAMRGRLDAILGGIHPSSRFEDGVLKIRDPEPARFDLAGRPLVLVPMVSGGDALICSLDRPDAVWLGYPVPGAGRLFRSQPAQDGGNALELLLGPVRAQVLNAVSRPVTMGELATLTRLTPSAVTYHCERLAVAGLVRRERHGREVRVSLTPRAERLTELFDE</sequence>
<accession>A0ABV5YAP3</accession>
<keyword evidence="6" id="KW-1185">Reference proteome</keyword>
<evidence type="ECO:0000256" key="1">
    <source>
        <dbReference type="ARBA" id="ARBA00023015"/>
    </source>
</evidence>
<gene>
    <name evidence="5" type="ORF">ACFFNX_07750</name>
</gene>
<comment type="caution">
    <text evidence="5">The sequence shown here is derived from an EMBL/GenBank/DDBJ whole genome shotgun (WGS) entry which is preliminary data.</text>
</comment>
<name>A0ABV5YAP3_9ACTN</name>
<dbReference type="InterPro" id="IPR001845">
    <property type="entry name" value="HTH_ArsR_DNA-bd_dom"/>
</dbReference>
<dbReference type="Proteomes" id="UP001589627">
    <property type="component" value="Unassembled WGS sequence"/>
</dbReference>
<evidence type="ECO:0000313" key="6">
    <source>
        <dbReference type="Proteomes" id="UP001589627"/>
    </source>
</evidence>
<keyword evidence="2" id="KW-0238">DNA-binding</keyword>
<feature type="non-terminal residue" evidence="5">
    <location>
        <position position="1"/>
    </location>
</feature>
<proteinExistence type="predicted"/>
<dbReference type="InterPro" id="IPR011991">
    <property type="entry name" value="ArsR-like_HTH"/>
</dbReference>